<dbReference type="GeneID" id="55821304"/>
<gene>
    <name evidence="2" type="ORF">HWN40_06475</name>
</gene>
<dbReference type="InterPro" id="IPR029068">
    <property type="entry name" value="Glyas_Bleomycin-R_OHBP_Dase"/>
</dbReference>
<protein>
    <submittedName>
        <fullName evidence="2">VOC family protein</fullName>
    </submittedName>
</protein>
<dbReference type="RefSeq" id="WP_176964973.1">
    <property type="nucleotide sequence ID" value="NZ_CP058215.1"/>
</dbReference>
<dbReference type="InterPro" id="IPR037523">
    <property type="entry name" value="VOC_core"/>
</dbReference>
<sequence>MNESDFPAPVEGFVLAHTLIVSDVKASCEWYTKMLDGKMVLETDARGTPCIIKVANSWIILNIGGGEPTDDKPETTVSVKHDQDVLSIFLNIRVADIQDFYRTRKERGAKFITEPKEHKSEFRCYMTDPDGYLIEVGESKARD</sequence>
<evidence type="ECO:0000313" key="2">
    <source>
        <dbReference type="EMBL" id="QLC49917.1"/>
    </source>
</evidence>
<dbReference type="KEGG" id="mzi:HWN40_06475"/>
<keyword evidence="3" id="KW-1185">Reference proteome</keyword>
<organism evidence="2 3">
    <name type="scientific">Methanolobus zinderi</name>
    <dbReference type="NCBI Taxonomy" id="536044"/>
    <lineage>
        <taxon>Archaea</taxon>
        <taxon>Methanobacteriati</taxon>
        <taxon>Methanobacteriota</taxon>
        <taxon>Stenosarchaea group</taxon>
        <taxon>Methanomicrobia</taxon>
        <taxon>Methanosarcinales</taxon>
        <taxon>Methanosarcinaceae</taxon>
        <taxon>Methanolobus</taxon>
    </lineage>
</organism>
<dbReference type="Proteomes" id="UP000509594">
    <property type="component" value="Chromosome"/>
</dbReference>
<evidence type="ECO:0000259" key="1">
    <source>
        <dbReference type="PROSITE" id="PS51819"/>
    </source>
</evidence>
<dbReference type="InterPro" id="IPR004360">
    <property type="entry name" value="Glyas_Fos-R_dOase_dom"/>
</dbReference>
<reference evidence="2 3" key="1">
    <citation type="submission" date="2020-06" db="EMBL/GenBank/DDBJ databases">
        <title>Methanolobus halotolerans sp. nov., isolated from a saline lake Tus in Siberia.</title>
        <authorList>
            <person name="Shen Y."/>
            <person name="Chen S.-C."/>
            <person name="Lai M.-C."/>
            <person name="Huang H.-H."/>
            <person name="Chiu H.-H."/>
            <person name="Tang S.-L."/>
            <person name="Rogozin D.Y."/>
            <person name="Degermendzhy A.G."/>
        </authorList>
    </citation>
    <scope>NUCLEOTIDE SEQUENCE [LARGE SCALE GENOMIC DNA]</scope>
    <source>
        <strain evidence="2 3">DSM 21339</strain>
    </source>
</reference>
<dbReference type="EMBL" id="CP058215">
    <property type="protein sequence ID" value="QLC49917.1"/>
    <property type="molecule type" value="Genomic_DNA"/>
</dbReference>
<dbReference type="Gene3D" id="3.10.180.10">
    <property type="entry name" value="2,3-Dihydroxybiphenyl 1,2-Dioxygenase, domain 1"/>
    <property type="match status" value="1"/>
</dbReference>
<dbReference type="PROSITE" id="PS51819">
    <property type="entry name" value="VOC"/>
    <property type="match status" value="1"/>
</dbReference>
<dbReference type="CDD" id="cd06587">
    <property type="entry name" value="VOC"/>
    <property type="match status" value="1"/>
</dbReference>
<dbReference type="Pfam" id="PF00903">
    <property type="entry name" value="Glyoxalase"/>
    <property type="match status" value="1"/>
</dbReference>
<name>A0A7D5E8R8_9EURY</name>
<evidence type="ECO:0000313" key="3">
    <source>
        <dbReference type="Proteomes" id="UP000509594"/>
    </source>
</evidence>
<dbReference type="AlphaFoldDB" id="A0A7D5E8R8"/>
<feature type="domain" description="VOC" evidence="1">
    <location>
        <begin position="12"/>
        <end position="139"/>
    </location>
</feature>
<dbReference type="SUPFAM" id="SSF54593">
    <property type="entry name" value="Glyoxalase/Bleomycin resistance protein/Dihydroxybiphenyl dioxygenase"/>
    <property type="match status" value="1"/>
</dbReference>
<accession>A0A7D5E8R8</accession>
<dbReference type="OrthoDB" id="358887at2157"/>
<proteinExistence type="predicted"/>